<name>A0A381FE42_9FLAO</name>
<gene>
    <name evidence="1" type="ORF">NCTC13532_00957</name>
</gene>
<sequence length="172" mass="20320">MKNILITIFIVVLSSCNKNPEITEVVQNKKIIAEIDRFIEDSDKKNKEKFMVVSGFHDSQKQKIDILFTNQKPVIITENTARYNDEIKNSKYGYFTYKNYEFLVSDKMKSVFKLDYKNFDAMKKHFTIKKNFATKEEAMKSKWRTMYMRLNAAKDSVEQSNISEISLSDYSR</sequence>
<dbReference type="RefSeq" id="WP_115619442.1">
    <property type="nucleotide sequence ID" value="NZ_UFVR01000004.1"/>
</dbReference>
<dbReference type="Proteomes" id="UP000254282">
    <property type="component" value="Unassembled WGS sequence"/>
</dbReference>
<evidence type="ECO:0008006" key="3">
    <source>
        <dbReference type="Google" id="ProtNLM"/>
    </source>
</evidence>
<protein>
    <recommendedName>
        <fullName evidence="3">Lipoprotein</fullName>
    </recommendedName>
</protein>
<evidence type="ECO:0000313" key="1">
    <source>
        <dbReference type="EMBL" id="SUX44748.1"/>
    </source>
</evidence>
<dbReference type="STRING" id="254.SAMN05421682_103105"/>
<evidence type="ECO:0000313" key="2">
    <source>
        <dbReference type="Proteomes" id="UP000254282"/>
    </source>
</evidence>
<dbReference type="PROSITE" id="PS51257">
    <property type="entry name" value="PROKAR_LIPOPROTEIN"/>
    <property type="match status" value="1"/>
</dbReference>
<dbReference type="AlphaFoldDB" id="A0A381FE42"/>
<reference evidence="1 2" key="1">
    <citation type="submission" date="2018-06" db="EMBL/GenBank/DDBJ databases">
        <authorList>
            <consortium name="Pathogen Informatics"/>
            <person name="Doyle S."/>
        </authorList>
    </citation>
    <scope>NUCLEOTIDE SEQUENCE [LARGE SCALE GENOMIC DNA]</scope>
    <source>
        <strain evidence="1 2">NCTC13532</strain>
    </source>
</reference>
<proteinExistence type="predicted"/>
<organism evidence="1 2">
    <name type="scientific">Chryseobacterium indoltheticum</name>
    <dbReference type="NCBI Taxonomy" id="254"/>
    <lineage>
        <taxon>Bacteria</taxon>
        <taxon>Pseudomonadati</taxon>
        <taxon>Bacteroidota</taxon>
        <taxon>Flavobacteriia</taxon>
        <taxon>Flavobacteriales</taxon>
        <taxon>Weeksellaceae</taxon>
        <taxon>Chryseobacterium group</taxon>
        <taxon>Chryseobacterium</taxon>
    </lineage>
</organism>
<accession>A0A381FE42</accession>
<dbReference type="EMBL" id="UFVR01000004">
    <property type="protein sequence ID" value="SUX44748.1"/>
    <property type="molecule type" value="Genomic_DNA"/>
</dbReference>